<dbReference type="AlphaFoldDB" id="A0ABD1FAU5"/>
<feature type="compositionally biased region" description="Basic residues" evidence="1">
    <location>
        <begin position="1236"/>
        <end position="1252"/>
    </location>
</feature>
<feature type="region of interest" description="Disordered" evidence="1">
    <location>
        <begin position="989"/>
        <end position="1013"/>
    </location>
</feature>
<dbReference type="PANTHER" id="PTHR39079:SF1">
    <property type="entry name" value="GH11706P-RELATED"/>
    <property type="match status" value="1"/>
</dbReference>
<evidence type="ECO:0000259" key="2">
    <source>
        <dbReference type="Pfam" id="PF16003"/>
    </source>
</evidence>
<gene>
    <name evidence="3" type="ORF">ABEB36_003392</name>
</gene>
<feature type="region of interest" description="Disordered" evidence="1">
    <location>
        <begin position="774"/>
        <end position="798"/>
    </location>
</feature>
<proteinExistence type="predicted"/>
<evidence type="ECO:0000313" key="3">
    <source>
        <dbReference type="EMBL" id="KAL1514069.1"/>
    </source>
</evidence>
<reference evidence="3 4" key="1">
    <citation type="submission" date="2024-05" db="EMBL/GenBank/DDBJ databases">
        <title>Genetic variation in Jamaican populations of the coffee berry borer (Hypothenemus hampei).</title>
        <authorList>
            <person name="Errbii M."/>
            <person name="Myrie A."/>
        </authorList>
    </citation>
    <scope>NUCLEOTIDE SEQUENCE [LARGE SCALE GENOMIC DNA]</scope>
    <source>
        <strain evidence="3">JA-Hopewell-2020-01-JO</strain>
        <tissue evidence="3">Whole body</tissue>
    </source>
</reference>
<keyword evidence="4" id="KW-1185">Reference proteome</keyword>
<dbReference type="PANTHER" id="PTHR39079">
    <property type="entry name" value="FI08034P-RELATED"/>
    <property type="match status" value="1"/>
</dbReference>
<dbReference type="InterPro" id="IPR031949">
    <property type="entry name" value="DUF4776"/>
</dbReference>
<dbReference type="Pfam" id="PF14924">
    <property type="entry name" value="MAP10_N"/>
    <property type="match status" value="1"/>
</dbReference>
<feature type="compositionally biased region" description="Basic and acidic residues" evidence="1">
    <location>
        <begin position="787"/>
        <end position="798"/>
    </location>
</feature>
<organism evidence="3 4">
    <name type="scientific">Hypothenemus hampei</name>
    <name type="common">Coffee berry borer</name>
    <dbReference type="NCBI Taxonomy" id="57062"/>
    <lineage>
        <taxon>Eukaryota</taxon>
        <taxon>Metazoa</taxon>
        <taxon>Ecdysozoa</taxon>
        <taxon>Arthropoda</taxon>
        <taxon>Hexapoda</taxon>
        <taxon>Insecta</taxon>
        <taxon>Pterygota</taxon>
        <taxon>Neoptera</taxon>
        <taxon>Endopterygota</taxon>
        <taxon>Coleoptera</taxon>
        <taxon>Polyphaga</taxon>
        <taxon>Cucujiformia</taxon>
        <taxon>Curculionidae</taxon>
        <taxon>Scolytinae</taxon>
        <taxon>Hypothenemus</taxon>
    </lineage>
</organism>
<sequence length="1252" mass="141433">MRNNSRISSDQIYIIELIISKIHLQPNVILDNNASLSVGFKFAQIINFDVDTESYIPSLMKTTLKGNIVEMNSGKTFLFIAKPSILRHLLQTDPYQMVLYNGNVLIGSTSRLWKREFSEMIKFFDLVGIVKSTTEEGAYELHNDKGKLTAKLEVYLRMSCFGENLQTMFQIKKKGQDYEYIFRQRNASKTFKVQRHVDEHYQPLVAPLYNAVTDAKNWSNSQINLKENISLTPLFIREPTINTEHDCGILDEAILLNFQDDFDKISICYRPSENKFFDLLDMIGANVKTTGKQTEVTIQCKKLVRVDSFLKSIGGDLKASRHLFFEKDEDVVEMTADRIEKKLCGNKDCPAVKKFGEYGIGPLATGKNLGTVYGEIEPPITYGMSHTYGTMCEYGPYGVFSKPKHEELPFVPRNEEGTELNPVKPCKLKPCSPLKKLKVKSEKFKDPTWHSKGCPLYPERLRGGANKKEYQLNEENENLVLPKSPMIECKSVMDQFDNILAEYKKALGPCGHATCPYAQTLAEDTCKKMCEQQLISTKESSTISCTGPPCNMDGCPYVESPKQKRYPAGCGNPKCAYTKYKLGLVDADAELELQFLPPALGGNCGDPHCKYPLAPPLPPIHWDCPDPLPKGACKNLNCPFLPPRLKKFKTKGIKTGPCGSPMCPYALPQPCGAPTCPFITRPCPMAEDRTITSQKKQRGSLEAEEVLCENLDCPFAQEIREKELELEVDMTIEGEFQDCINPKCPAKRSKKKKMVKSCSNPDCPLNKLKPDDRNCGDKKKINKKTKRNSESVRKFEQQKHGCQKSSTSLEVSVCSDLDCPFANSRKKTENIPSTDSDSTASCHKKKDESMCSNLECPEIKSRAKKKKNCDQPDCPYAQDLPDSPSQCDDPNCPYLKPLPSCGIPNCPYEPISLSYICKNPNCPSRNLDFNTKIREDKWLSENQKPDNGSQQIDKVAIVVKTTTDCNDSPCDEFNNCDNMDCDVKDDSPTIGTEENNTKMTVPQKKKRKRKKKGKFVYSIGDSYPGTKLGHKECVTPIFNVPPHMGWLWNIHTPILNLKPRRGWRPGALTKTIASRIRAHRQSKGMGLLRLPIFKKSDGEIEEHDPKVIPRPTLQIQKKEGTYWVTMNPLKDPYSLVENEDPYMNCTPMTFKITSNKNKIQNDYCYCDGEEALEGDKSSSSSESELDIEFTPPAGVIHPERFKKRPNVVCCQAQYDPQDFQVPKKGKDKKGKDKKEKGKKRKGKKEKGKKKKK</sequence>
<protein>
    <recommendedName>
        <fullName evidence="2">DUF4776 domain-containing protein</fullName>
    </recommendedName>
</protein>
<feature type="compositionally biased region" description="Basic residues" evidence="1">
    <location>
        <begin position="1003"/>
        <end position="1013"/>
    </location>
</feature>
<dbReference type="EMBL" id="JBDJPC010000002">
    <property type="protein sequence ID" value="KAL1514069.1"/>
    <property type="molecule type" value="Genomic_DNA"/>
</dbReference>
<evidence type="ECO:0000256" key="1">
    <source>
        <dbReference type="SAM" id="MobiDB-lite"/>
    </source>
</evidence>
<feature type="compositionally biased region" description="Polar residues" evidence="1">
    <location>
        <begin position="989"/>
        <end position="1000"/>
    </location>
</feature>
<dbReference type="Proteomes" id="UP001566132">
    <property type="component" value="Unassembled WGS sequence"/>
</dbReference>
<evidence type="ECO:0000313" key="4">
    <source>
        <dbReference type="Proteomes" id="UP001566132"/>
    </source>
</evidence>
<name>A0ABD1FAU5_HYPHA</name>
<feature type="domain" description="DUF4776" evidence="2">
    <location>
        <begin position="1177"/>
        <end position="1224"/>
    </location>
</feature>
<feature type="region of interest" description="Disordered" evidence="1">
    <location>
        <begin position="1218"/>
        <end position="1252"/>
    </location>
</feature>
<feature type="domain" description="DUF4776" evidence="2">
    <location>
        <begin position="991"/>
        <end position="1155"/>
    </location>
</feature>
<dbReference type="Pfam" id="PF16003">
    <property type="entry name" value="DUF4776"/>
    <property type="match status" value="2"/>
</dbReference>
<accession>A0ABD1FAU5</accession>
<comment type="caution">
    <text evidence="3">The sequence shown here is derived from an EMBL/GenBank/DDBJ whole genome shotgun (WGS) entry which is preliminary data.</text>
</comment>